<gene>
    <name evidence="2" type="primary">mycA</name>
    <name evidence="2" type="ORF">SNEC2469_LOCUS12340</name>
</gene>
<dbReference type="AlphaFoldDB" id="A0A812RPW0"/>
<dbReference type="EMBL" id="CAJNJA010019553">
    <property type="protein sequence ID" value="CAE7447130.1"/>
    <property type="molecule type" value="Genomic_DNA"/>
</dbReference>
<protein>
    <submittedName>
        <fullName evidence="2">MycA protein</fullName>
    </submittedName>
</protein>
<organism evidence="2 3">
    <name type="scientific">Symbiodinium necroappetens</name>
    <dbReference type="NCBI Taxonomy" id="1628268"/>
    <lineage>
        <taxon>Eukaryota</taxon>
        <taxon>Sar</taxon>
        <taxon>Alveolata</taxon>
        <taxon>Dinophyceae</taxon>
        <taxon>Suessiales</taxon>
        <taxon>Symbiodiniaceae</taxon>
        <taxon>Symbiodinium</taxon>
    </lineage>
</organism>
<feature type="transmembrane region" description="Helical" evidence="1">
    <location>
        <begin position="91"/>
        <end position="111"/>
    </location>
</feature>
<accession>A0A812RPW0</accession>
<reference evidence="2" key="1">
    <citation type="submission" date="2021-02" db="EMBL/GenBank/DDBJ databases">
        <authorList>
            <person name="Dougan E. K."/>
            <person name="Rhodes N."/>
            <person name="Thang M."/>
            <person name="Chan C."/>
        </authorList>
    </citation>
    <scope>NUCLEOTIDE SEQUENCE</scope>
</reference>
<keyword evidence="1" id="KW-0472">Membrane</keyword>
<evidence type="ECO:0000256" key="1">
    <source>
        <dbReference type="SAM" id="Phobius"/>
    </source>
</evidence>
<evidence type="ECO:0000313" key="3">
    <source>
        <dbReference type="Proteomes" id="UP000601435"/>
    </source>
</evidence>
<proteinExistence type="predicted"/>
<keyword evidence="1" id="KW-0812">Transmembrane</keyword>
<feature type="transmembrane region" description="Helical" evidence="1">
    <location>
        <begin position="156"/>
        <end position="189"/>
    </location>
</feature>
<dbReference type="Proteomes" id="UP000601435">
    <property type="component" value="Unassembled WGS sequence"/>
</dbReference>
<feature type="transmembrane region" description="Helical" evidence="1">
    <location>
        <begin position="228"/>
        <end position="248"/>
    </location>
</feature>
<name>A0A812RPW0_9DINO</name>
<dbReference type="OrthoDB" id="425913at2759"/>
<keyword evidence="3" id="KW-1185">Reference proteome</keyword>
<keyword evidence="1" id="KW-1133">Transmembrane helix</keyword>
<evidence type="ECO:0000313" key="2">
    <source>
        <dbReference type="EMBL" id="CAE7447130.1"/>
    </source>
</evidence>
<sequence>MVPGWAAVYLCARASTSHAWSTAGFLFCTWALGLNDVVDAAGNFNSSAMNTARVVVSQALYFVQQTWLVALSAHRLHSLQRSAGHQFFPNLMARAYCAAAGYVLVPIVFFISRLKELWLPHFVFFAPHVPAFCLRHFAVGVETCVETFLIGVDVFFVFRFCLFSSLFGMIVVMGLVGISFGLGVLLAYCRILGHFTAARRVAERSTCGRKVSGLHALQRGECALRKEIFGFALCFLTTLILEPVFFVFQTESLAVLLINCGKFLGYTMGAWFLSNSYRLSKRSGLPPLPRRCGTRKSPPRQRRTTDAAWHAKVAELSTRGITARELLEFYQQLGSGTMPHYSAGMHTTGDVVRQAIIPSTRSGRCSYAEVTGREPLRPAKMVTHSWRSLFRDLVAAVIADAVRETSFELISQLLENEVSVLETLLEQQGTGDQVYWICAFSVNQHLSICENFSCDKDSVTGYLHAGCDCGLPKILNTTPPLSTEGQSIGCEMNKFDDMMALLAEEVPEFSQVVAVDAQFRLFGRAWCVAELVQAHESSLKQFVKMHSRQVLEKSQSELQELRVEDMQASRAEDVQLILEKISDKSKFNQKLQTLIFDEAGLLSSWRQLDTAGRMEEVGTLLKWSLADDGKDIVWQYWPEVESGK</sequence>
<comment type="caution">
    <text evidence="2">The sequence shown here is derived from an EMBL/GenBank/DDBJ whole genome shotgun (WGS) entry which is preliminary data.</text>
</comment>